<dbReference type="EMBL" id="HE613800">
    <property type="protein sequence ID" value="CCE70845.1"/>
    <property type="molecule type" value="Genomic_DNA"/>
</dbReference>
<dbReference type="HOGENOM" id="CLU_104916_0_0_2"/>
<dbReference type="RefSeq" id="WP_010868517.1">
    <property type="nucleotide sequence ID" value="NC_000868.1"/>
</dbReference>
<dbReference type="Proteomes" id="UP000009139">
    <property type="component" value="Chromosome"/>
</dbReference>
<name>Q9UYV5_PYRAB</name>
<evidence type="ECO:0000313" key="3">
    <source>
        <dbReference type="EMBL" id="CCE70845.1"/>
    </source>
</evidence>
<dbReference type="InterPro" id="IPR018445">
    <property type="entry name" value="Put_Phosphate_transp_reg"/>
</dbReference>
<dbReference type="PATRIC" id="fig|272844.11.peg.1490"/>
<dbReference type="InterPro" id="IPR002727">
    <property type="entry name" value="DUF47"/>
</dbReference>
<reference evidence="2 4" key="4">
    <citation type="journal article" date="2003" name="Mol. Microbiol.">
        <title>An integrated analysis of the genome of the hyperthermophilic archaeon Pyrococcus abyssi.</title>
        <authorList>
            <person name="Cohen G."/>
            <person name="Barbe V."/>
            <person name="Flament D."/>
            <person name="Galperin M."/>
            <person name="Heilig R."/>
            <person name="Ripp R."/>
            <person name="Lecompte O."/>
            <person name="Prieur D."/>
            <person name="Poch O."/>
            <person name="Quellerou J."/>
            <person name="Thierry J.C."/>
            <person name="Van der Oost J."/>
            <person name="Weissenbach J."/>
            <person name="Zivanovic Y."/>
            <person name="Forterre P."/>
        </authorList>
    </citation>
    <scope>NUCLEOTIDE SEQUENCE [LARGE SCALE GENOMIC DNA]</scope>
    <source>
        <strain evidence="4">GE5 / Orsay</strain>
        <strain evidence="2">Orsay</strain>
    </source>
</reference>
<gene>
    <name evidence="2" type="ordered locus">PAB0929</name>
</gene>
<protein>
    <submittedName>
        <fullName evidence="2">Phosphate transport regulator, putative</fullName>
    </submittedName>
</protein>
<organism evidence="2 4">
    <name type="scientific">Pyrococcus abyssi (strain GE5 / Orsay)</name>
    <dbReference type="NCBI Taxonomy" id="272844"/>
    <lineage>
        <taxon>Archaea</taxon>
        <taxon>Methanobacteriati</taxon>
        <taxon>Methanobacteriota</taxon>
        <taxon>Thermococci</taxon>
        <taxon>Thermococcales</taxon>
        <taxon>Thermococcaceae</taxon>
        <taxon>Pyrococcus</taxon>
    </lineage>
</organism>
<dbReference type="KEGG" id="pab:PAB0929"/>
<dbReference type="InterPro" id="IPR038078">
    <property type="entry name" value="PhoU-like_sf"/>
</dbReference>
<reference evidence="3 5" key="5">
    <citation type="journal article" date="2012" name="Curr. Microbiol.">
        <title>Re-annotation of two hyperthermophilic archaea Pyrococcus abyssi GE5 and Pyrococcus furiosus DSM 3638.</title>
        <authorList>
            <person name="Gao J."/>
            <person name="Wang J."/>
        </authorList>
    </citation>
    <scope>GENOME REANNOTATION</scope>
    <source>
        <strain evidence="3">GE5</strain>
        <strain evidence="5">GE5 / Orsay</strain>
    </source>
</reference>
<keyword evidence="4" id="KW-1185">Reference proteome</keyword>
<dbReference type="Gene3D" id="1.20.58.220">
    <property type="entry name" value="Phosphate transport system protein phou homolog 2, domain 2"/>
    <property type="match status" value="1"/>
</dbReference>
<reference evidence="2" key="3">
    <citation type="journal article" date="2001" name="Genome Res.">
        <title>Genome evolution at the genus level: comparison of three complete genomes of hyperthermophilic archaea.</title>
        <authorList>
            <person name="Lecompte O."/>
            <person name="Ripp R."/>
            <person name="Puzos-Barbe V."/>
            <person name="Duprat S."/>
            <person name="Heilig R."/>
            <person name="Dietrich J."/>
            <person name="Thierry J.C."/>
            <person name="Poch O."/>
        </authorList>
    </citation>
    <scope>NUCLEOTIDE SEQUENCE</scope>
    <source>
        <strain evidence="2">Orsay</strain>
    </source>
</reference>
<dbReference type="PANTHER" id="PTHR36536:SF3">
    <property type="entry name" value="UPF0111 PROTEIN HI_1603"/>
    <property type="match status" value="1"/>
</dbReference>
<dbReference type="OrthoDB" id="123511at2157"/>
<dbReference type="STRING" id="272844.PAB0929"/>
<evidence type="ECO:0000313" key="5">
    <source>
        <dbReference type="Proteomes" id="UP000009139"/>
    </source>
</evidence>
<dbReference type="Pfam" id="PF01865">
    <property type="entry name" value="PhoU_div"/>
    <property type="match status" value="1"/>
</dbReference>
<dbReference type="SUPFAM" id="SSF109755">
    <property type="entry name" value="PhoU-like"/>
    <property type="match status" value="1"/>
</dbReference>
<proteinExistence type="inferred from homology"/>
<dbReference type="eggNOG" id="arCOG02640">
    <property type="taxonomic scope" value="Archaea"/>
</dbReference>
<accession>Q9UYV5</accession>
<sequence>MQVWKKLFAKSPFKPLIRHAEVVVQTVETLEKALDAWAQGKYEEMKDYAKKVDDLEDVADRIKSELRDSITSKLLMPVQRTDILEYLHMQDKIADAAEDTAKWLLIREEPEAVPGEIKELIVKMGKESIKAAKLVYEAIKQLDVVLESGFADREIEREYEIIKEIEEVESKIDGLDSKLMELVFKSELNWKDGMYILNIARTVSRISDKAKDAAERIRVLMNK</sequence>
<dbReference type="EMBL" id="AJ248287">
    <property type="protein sequence ID" value="CAB50307.1"/>
    <property type="molecule type" value="Genomic_DNA"/>
</dbReference>
<reference evidence="2" key="1">
    <citation type="submission" date="1999-07" db="EMBL/GenBank/DDBJ databases">
        <authorList>
            <person name="Genoscope"/>
        </authorList>
    </citation>
    <scope>NUCLEOTIDE SEQUENCE</scope>
    <source>
        <strain evidence="2">Orsay</strain>
    </source>
</reference>
<reference evidence="2" key="2">
    <citation type="journal article" date="2000" name="J. Mol. Biol.">
        <title>Archaeal homologs of eukaryotic methylation guide small nucleolar RNAs: lessons from the Pyrococcus genomes.</title>
        <authorList>
            <person name="Gaspin C."/>
            <person name="Cavaille J."/>
            <person name="Erauso G."/>
        </authorList>
    </citation>
    <scope>NUCLEOTIDE SEQUENCE</scope>
    <source>
        <strain evidence="2">Orsay</strain>
    </source>
</reference>
<evidence type="ECO:0000256" key="1">
    <source>
        <dbReference type="ARBA" id="ARBA00008591"/>
    </source>
</evidence>
<dbReference type="Proteomes" id="UP000000810">
    <property type="component" value="Chromosome"/>
</dbReference>
<dbReference type="AlphaFoldDB" id="Q9UYV5"/>
<comment type="similarity">
    <text evidence="1">Belongs to the UPF0111 family.</text>
</comment>
<dbReference type="PANTHER" id="PTHR36536">
    <property type="entry name" value="UPF0111 PROTEIN HI_1603"/>
    <property type="match status" value="1"/>
</dbReference>
<dbReference type="PIR" id="F75051">
    <property type="entry name" value="F75051"/>
</dbReference>
<evidence type="ECO:0000313" key="4">
    <source>
        <dbReference type="Proteomes" id="UP000000810"/>
    </source>
</evidence>
<dbReference type="NCBIfam" id="TIGR00153">
    <property type="entry name" value="TIGR00153 family protein"/>
    <property type="match status" value="1"/>
</dbReference>
<evidence type="ECO:0000313" key="2">
    <source>
        <dbReference type="EMBL" id="CAB50307.1"/>
    </source>
</evidence>